<organism evidence="1">
    <name type="scientific">Arundo donax</name>
    <name type="common">Giant reed</name>
    <name type="synonym">Donax arundinaceus</name>
    <dbReference type="NCBI Taxonomy" id="35708"/>
    <lineage>
        <taxon>Eukaryota</taxon>
        <taxon>Viridiplantae</taxon>
        <taxon>Streptophyta</taxon>
        <taxon>Embryophyta</taxon>
        <taxon>Tracheophyta</taxon>
        <taxon>Spermatophyta</taxon>
        <taxon>Magnoliopsida</taxon>
        <taxon>Liliopsida</taxon>
        <taxon>Poales</taxon>
        <taxon>Poaceae</taxon>
        <taxon>PACMAD clade</taxon>
        <taxon>Arundinoideae</taxon>
        <taxon>Arundineae</taxon>
        <taxon>Arundo</taxon>
    </lineage>
</organism>
<reference evidence="1" key="2">
    <citation type="journal article" date="2015" name="Data Brief">
        <title>Shoot transcriptome of the giant reed, Arundo donax.</title>
        <authorList>
            <person name="Barrero R.A."/>
            <person name="Guerrero F.D."/>
            <person name="Moolhuijzen P."/>
            <person name="Goolsby J.A."/>
            <person name="Tidwell J."/>
            <person name="Bellgard S.E."/>
            <person name="Bellgard M.I."/>
        </authorList>
    </citation>
    <scope>NUCLEOTIDE SEQUENCE</scope>
    <source>
        <tissue evidence="1">Shoot tissue taken approximately 20 cm above the soil surface</tissue>
    </source>
</reference>
<reference evidence="1" key="1">
    <citation type="submission" date="2014-09" db="EMBL/GenBank/DDBJ databases">
        <authorList>
            <person name="Magalhaes I.L.F."/>
            <person name="Oliveira U."/>
            <person name="Santos F.R."/>
            <person name="Vidigal T.H.D.A."/>
            <person name="Brescovit A.D."/>
            <person name="Santos A.J."/>
        </authorList>
    </citation>
    <scope>NUCLEOTIDE SEQUENCE</scope>
    <source>
        <tissue evidence="1">Shoot tissue taken approximately 20 cm above the soil surface</tissue>
    </source>
</reference>
<evidence type="ECO:0000313" key="1">
    <source>
        <dbReference type="EMBL" id="JAE13661.1"/>
    </source>
</evidence>
<proteinExistence type="predicted"/>
<sequence>MAFICLEDHIFTRRNCCIDRRDAIWCYSGGVEMFSVSPVYKSCTELATP</sequence>
<dbReference type="EMBL" id="GBRH01184235">
    <property type="protein sequence ID" value="JAE13661.1"/>
    <property type="molecule type" value="Transcribed_RNA"/>
</dbReference>
<protein>
    <submittedName>
        <fullName evidence="1">Uncharacterized protein</fullName>
    </submittedName>
</protein>
<dbReference type="AlphaFoldDB" id="A0A0A9FTL1"/>
<name>A0A0A9FTL1_ARUDO</name>
<accession>A0A0A9FTL1</accession>